<dbReference type="Pfam" id="PF01098">
    <property type="entry name" value="FTSW_RODA_SPOVE"/>
    <property type="match status" value="1"/>
</dbReference>
<feature type="transmembrane region" description="Helical" evidence="6">
    <location>
        <begin position="225"/>
        <end position="244"/>
    </location>
</feature>
<dbReference type="RefSeq" id="WP_106006404.1">
    <property type="nucleotide sequence ID" value="NZ_CP136419.1"/>
</dbReference>
<comment type="subcellular location">
    <subcellularLocation>
        <location evidence="1">Membrane</location>
        <topology evidence="1">Multi-pass membrane protein</topology>
    </subcellularLocation>
</comment>
<keyword evidence="8" id="KW-1185">Reference proteome</keyword>
<evidence type="ECO:0000256" key="1">
    <source>
        <dbReference type="ARBA" id="ARBA00004141"/>
    </source>
</evidence>
<evidence type="ECO:0000313" key="7">
    <source>
        <dbReference type="EMBL" id="PRR69191.1"/>
    </source>
</evidence>
<feature type="transmembrane region" description="Helical" evidence="6">
    <location>
        <begin position="202"/>
        <end position="218"/>
    </location>
</feature>
<accession>A0A2T0AL57</accession>
<dbReference type="GO" id="GO:0032153">
    <property type="term" value="C:cell division site"/>
    <property type="evidence" value="ECO:0007669"/>
    <property type="project" value="TreeGrafter"/>
</dbReference>
<reference evidence="7 8" key="1">
    <citation type="submission" date="2018-03" db="EMBL/GenBank/DDBJ databases">
        <title>Genome sequence of Moorella humiferrea DSM 23265.</title>
        <authorList>
            <person name="Poehlein A."/>
            <person name="Daniel R."/>
        </authorList>
    </citation>
    <scope>NUCLEOTIDE SEQUENCE [LARGE SCALE GENOMIC DNA]</scope>
    <source>
        <strain evidence="7 8">DSM 23265</strain>
    </source>
</reference>
<dbReference type="GO" id="GO:0008360">
    <property type="term" value="P:regulation of cell shape"/>
    <property type="evidence" value="ECO:0007669"/>
    <property type="project" value="UniProtKB-KW"/>
</dbReference>
<dbReference type="GO" id="GO:0051301">
    <property type="term" value="P:cell division"/>
    <property type="evidence" value="ECO:0007669"/>
    <property type="project" value="InterPro"/>
</dbReference>
<dbReference type="Proteomes" id="UP000238415">
    <property type="component" value="Unassembled WGS sequence"/>
</dbReference>
<protein>
    <submittedName>
        <fullName evidence="7">Lipid II flippase FtsW</fullName>
    </submittedName>
</protein>
<dbReference type="GO" id="GO:0005886">
    <property type="term" value="C:plasma membrane"/>
    <property type="evidence" value="ECO:0007669"/>
    <property type="project" value="TreeGrafter"/>
</dbReference>
<keyword evidence="3" id="KW-0133">Cell shape</keyword>
<feature type="transmembrane region" description="Helical" evidence="6">
    <location>
        <begin position="58"/>
        <end position="77"/>
    </location>
</feature>
<dbReference type="PANTHER" id="PTHR30474:SF3">
    <property type="entry name" value="PEPTIDOGLYCAN GLYCOSYLTRANSFERASE RODA"/>
    <property type="match status" value="1"/>
</dbReference>
<sequence length="405" mass="43986">MRLLLWPSLILVAGYGYMATLATDRPAWSPDYALVLLLAGYWGVHFILKAVRHGGDEYLFPLAAMLTALGLVFLYRLDAGLAYRQIIWTAVGLLVFIVVAVGFRDYQRLEQYPYLFLSLGLFFLVITVLMGTRIGGAKSWLTLGTFRMQPVEAVKVLMVMYLTGYLSEKRELLVQGGGRSVWGPLLVVVCLAVFLLILQRDLGSALILLVTFLAMLYLSTERLRFCLAGGALFGVGAVLAYLIFPHLRTRINVWLDPWADYSGAGYQIVQSLITLGSGGIFGTGLGLGYSQVIPAVATDFIFATMGEEMGLMGSLGVILLYLLFSIRGFRAALKATDEQGVLLAGGLTILITFQALIIIAGVTKLLPLTGVTLPFVSYGGSSLVISYLLLALILNVSETGGEIKP</sequence>
<organism evidence="7 8">
    <name type="scientific">Neomoorella humiferrea</name>
    <dbReference type="NCBI Taxonomy" id="676965"/>
    <lineage>
        <taxon>Bacteria</taxon>
        <taxon>Bacillati</taxon>
        <taxon>Bacillota</taxon>
        <taxon>Clostridia</taxon>
        <taxon>Neomoorellales</taxon>
        <taxon>Neomoorellaceae</taxon>
        <taxon>Neomoorella</taxon>
    </lineage>
</organism>
<feature type="transmembrane region" description="Helical" evidence="6">
    <location>
        <begin position="179"/>
        <end position="196"/>
    </location>
</feature>
<proteinExistence type="predicted"/>
<evidence type="ECO:0000256" key="2">
    <source>
        <dbReference type="ARBA" id="ARBA00022692"/>
    </source>
</evidence>
<evidence type="ECO:0000256" key="4">
    <source>
        <dbReference type="ARBA" id="ARBA00022989"/>
    </source>
</evidence>
<evidence type="ECO:0000313" key="8">
    <source>
        <dbReference type="Proteomes" id="UP000238415"/>
    </source>
</evidence>
<gene>
    <name evidence="7" type="primary">ftsW_2</name>
    <name evidence="7" type="ORF">MOHU_24940</name>
</gene>
<evidence type="ECO:0000256" key="6">
    <source>
        <dbReference type="SAM" id="Phobius"/>
    </source>
</evidence>
<dbReference type="EMBL" id="PVXM01000057">
    <property type="protein sequence ID" value="PRR69191.1"/>
    <property type="molecule type" value="Genomic_DNA"/>
</dbReference>
<dbReference type="GO" id="GO:0015648">
    <property type="term" value="F:lipid-linked peptidoglycan transporter activity"/>
    <property type="evidence" value="ECO:0007669"/>
    <property type="project" value="TreeGrafter"/>
</dbReference>
<dbReference type="InterPro" id="IPR001182">
    <property type="entry name" value="FtsW/RodA"/>
</dbReference>
<keyword evidence="4 6" id="KW-1133">Transmembrane helix</keyword>
<dbReference type="AlphaFoldDB" id="A0A2T0AL57"/>
<keyword evidence="2 6" id="KW-0812">Transmembrane</keyword>
<evidence type="ECO:0000256" key="5">
    <source>
        <dbReference type="ARBA" id="ARBA00023136"/>
    </source>
</evidence>
<dbReference type="OrthoDB" id="9812661at2"/>
<comment type="caution">
    <text evidence="7">The sequence shown here is derived from an EMBL/GenBank/DDBJ whole genome shotgun (WGS) entry which is preliminary data.</text>
</comment>
<feature type="transmembrane region" description="Helical" evidence="6">
    <location>
        <begin position="375"/>
        <end position="396"/>
    </location>
</feature>
<dbReference type="PANTHER" id="PTHR30474">
    <property type="entry name" value="CELL CYCLE PROTEIN"/>
    <property type="match status" value="1"/>
</dbReference>
<evidence type="ECO:0000256" key="3">
    <source>
        <dbReference type="ARBA" id="ARBA00022960"/>
    </source>
</evidence>
<feature type="transmembrane region" description="Helical" evidence="6">
    <location>
        <begin position="309"/>
        <end position="329"/>
    </location>
</feature>
<name>A0A2T0AL57_9FIRM</name>
<feature type="transmembrane region" description="Helical" evidence="6">
    <location>
        <begin position="341"/>
        <end position="363"/>
    </location>
</feature>
<feature type="transmembrane region" description="Helical" evidence="6">
    <location>
        <begin position="83"/>
        <end position="103"/>
    </location>
</feature>
<feature type="transmembrane region" description="Helical" evidence="6">
    <location>
        <begin position="32"/>
        <end position="51"/>
    </location>
</feature>
<keyword evidence="5 6" id="KW-0472">Membrane</keyword>
<feature type="transmembrane region" description="Helical" evidence="6">
    <location>
        <begin position="115"/>
        <end position="136"/>
    </location>
</feature>